<feature type="signal peptide" evidence="1">
    <location>
        <begin position="1"/>
        <end position="18"/>
    </location>
</feature>
<organism evidence="2 3">
    <name type="scientific">Arcicella rosea</name>
    <dbReference type="NCBI Taxonomy" id="502909"/>
    <lineage>
        <taxon>Bacteria</taxon>
        <taxon>Pseudomonadati</taxon>
        <taxon>Bacteroidota</taxon>
        <taxon>Cytophagia</taxon>
        <taxon>Cytophagales</taxon>
        <taxon>Flectobacillaceae</taxon>
        <taxon>Arcicella</taxon>
    </lineage>
</organism>
<dbReference type="PANTHER" id="PTHR31252">
    <property type="entry name" value="DUF4419 DOMAIN-CONTAINING PROTEIN"/>
    <property type="match status" value="1"/>
</dbReference>
<gene>
    <name evidence="2" type="ORF">HNP25_000320</name>
</gene>
<keyword evidence="3" id="KW-1185">Reference proteome</keyword>
<feature type="chain" id="PRO_5032716441" description="DUF4419 domain-containing protein" evidence="1">
    <location>
        <begin position="19"/>
        <end position="444"/>
    </location>
</feature>
<dbReference type="Pfam" id="PF14388">
    <property type="entry name" value="DUF4419"/>
    <property type="match status" value="1"/>
</dbReference>
<evidence type="ECO:0008006" key="4">
    <source>
        <dbReference type="Google" id="ProtNLM"/>
    </source>
</evidence>
<dbReference type="Proteomes" id="UP000524404">
    <property type="component" value="Unassembled WGS sequence"/>
</dbReference>
<dbReference type="EMBL" id="JACHKT010000002">
    <property type="protein sequence ID" value="MBB6001680.1"/>
    <property type="molecule type" value="Genomic_DNA"/>
</dbReference>
<dbReference type="InterPro" id="IPR025533">
    <property type="entry name" value="DUF4419"/>
</dbReference>
<accession>A0A841EMZ3</accession>
<dbReference type="AlphaFoldDB" id="A0A841EMZ3"/>
<comment type="caution">
    <text evidence="2">The sequence shown here is derived from an EMBL/GenBank/DDBJ whole genome shotgun (WGS) entry which is preliminary data.</text>
</comment>
<proteinExistence type="predicted"/>
<name>A0A841EMZ3_9BACT</name>
<evidence type="ECO:0000256" key="1">
    <source>
        <dbReference type="SAM" id="SignalP"/>
    </source>
</evidence>
<sequence>MKTIITSMLALTSFASFCQNSSTFEIETLLKPEKFLYQTPSNNVFKFLKADIEKNSQLPDSLVTFGEHPFLTGILMAYKEHRPFTISPDIMWLLISQGFARHISNNSETFRKELVGFKDKKTLNIVSNDIQLGNPNSNWEALFPQFKHQISDYIGNKLTAVLTSDFSTTTPTSRIVSEITVMETVKEYFNYKVIMIGCGLPKITIEGTVEDWQKVLDKTKYISKYNLTWWTSELEPVLQEIIETKKGNFKKDFWMNMVKAHTEKKYGSPTTIDGWIVKFFPYTKEGKKTDLKPILAINDLASELVKVPFVLEDKRNKKSYKMEFWAGFVGLSQNKNDYTLKPEIAWAINNKNTFDPKKSAFRYQETIDDLSISNIETIPNDIYSLQKIDNLHLSFIKTVRIPDELAKISIENLELKGQISAKEVQRIRKLLPNTKLKINGEVRE</sequence>
<protein>
    <recommendedName>
        <fullName evidence="4">DUF4419 domain-containing protein</fullName>
    </recommendedName>
</protein>
<evidence type="ECO:0000313" key="2">
    <source>
        <dbReference type="EMBL" id="MBB6001680.1"/>
    </source>
</evidence>
<dbReference type="PANTHER" id="PTHR31252:SF11">
    <property type="entry name" value="DUF4419 DOMAIN-CONTAINING PROTEIN"/>
    <property type="match status" value="1"/>
</dbReference>
<reference evidence="2 3" key="1">
    <citation type="submission" date="2020-08" db="EMBL/GenBank/DDBJ databases">
        <title>Functional genomics of gut bacteria from endangered species of beetles.</title>
        <authorList>
            <person name="Carlos-Shanley C."/>
        </authorList>
    </citation>
    <scope>NUCLEOTIDE SEQUENCE [LARGE SCALE GENOMIC DNA]</scope>
    <source>
        <strain evidence="2 3">S00070</strain>
    </source>
</reference>
<dbReference type="RefSeq" id="WP_184129231.1">
    <property type="nucleotide sequence ID" value="NZ_JACHKT010000002.1"/>
</dbReference>
<evidence type="ECO:0000313" key="3">
    <source>
        <dbReference type="Proteomes" id="UP000524404"/>
    </source>
</evidence>
<keyword evidence="1" id="KW-0732">Signal</keyword>